<organism evidence="3 4">
    <name type="scientific">Bifidobacterium aquikefiri</name>
    <dbReference type="NCBI Taxonomy" id="1653207"/>
    <lineage>
        <taxon>Bacteria</taxon>
        <taxon>Bacillati</taxon>
        <taxon>Actinomycetota</taxon>
        <taxon>Actinomycetes</taxon>
        <taxon>Bifidobacteriales</taxon>
        <taxon>Bifidobacteriaceae</taxon>
        <taxon>Bifidobacterium</taxon>
    </lineage>
</organism>
<reference evidence="3 4" key="1">
    <citation type="journal article" date="2017" name="BMC Genomics">
        <title>Comparative genomic and phylogenomic analyses of the Bifidobacteriaceae family.</title>
        <authorList>
            <person name="Lugli G.A."/>
            <person name="Milani C."/>
            <person name="Turroni F."/>
            <person name="Duranti S."/>
            <person name="Mancabelli L."/>
            <person name="Mangifesta M."/>
            <person name="Ferrario C."/>
            <person name="Modesto M."/>
            <person name="Mattarelli P."/>
            <person name="Jiri K."/>
            <person name="van Sinderen D."/>
            <person name="Ventura M."/>
        </authorList>
    </citation>
    <scope>NUCLEOTIDE SEQUENCE [LARGE SCALE GENOMIC DNA]</scope>
    <source>
        <strain evidence="3 4">LMG 28769</strain>
    </source>
</reference>
<dbReference type="RefSeq" id="WP_094692296.1">
    <property type="nucleotide sequence ID" value="NZ_JBDNSG010000006.1"/>
</dbReference>
<dbReference type="EMBL" id="MWXA01000002">
    <property type="protein sequence ID" value="OZG68504.1"/>
    <property type="molecule type" value="Genomic_DNA"/>
</dbReference>
<feature type="domain" description="Penicillin-binding protein transpeptidase" evidence="1">
    <location>
        <begin position="157"/>
        <end position="482"/>
    </location>
</feature>
<evidence type="ECO:0000259" key="1">
    <source>
        <dbReference type="Pfam" id="PF00905"/>
    </source>
</evidence>
<dbReference type="InterPro" id="IPR001460">
    <property type="entry name" value="PCN-bd_Tpept"/>
</dbReference>
<dbReference type="GO" id="GO:0071972">
    <property type="term" value="F:peptidoglycan L,D-transpeptidase activity"/>
    <property type="evidence" value="ECO:0007669"/>
    <property type="project" value="TreeGrafter"/>
</dbReference>
<dbReference type="GO" id="GO:0005886">
    <property type="term" value="C:plasma membrane"/>
    <property type="evidence" value="ECO:0007669"/>
    <property type="project" value="TreeGrafter"/>
</dbReference>
<sequence length="486" mass="51077">MNKNLRQLFTAVLVLFVVLGFSTTLLMTVRTNALNADPRNTRALYQEYGLPRGSILASDGTVLAESDAVNDSFQYQRKYSNGAVYAPVTGYYSITSRADRGIEASSNELLSGQSDSLWWERFKSQLTGTQNRGASIETSISTKLQTLAYKLLGTQSGSVVAIEPSTGRILAMVSTPSYDPNVLATHNSQNAAKEYTSLASNTDNPMLNRAINQYYPPGSTFKVIVAAAALESGKYDTTTEIPAGSSYTLPGTSTNLTNATSTGNGTDGKITLDDALAYSSNTAFSQLGVSLGQNTLASQAEKFGFGSSMILDGSTATGLPMKSTASNFPDTTTKDKLALASIGQGDNVETPLQNAMVAAAVANGGKLMKPTIVDRVRASDLSVLSKTSPQEYSQAFSSGTASKLTSMMEDVVTKDAPELAISNVKVAAKTGTAQIGSGGSNDAWTIGFAPAENPKIAVAVVVHNVTTYGVDAAGPIMQQIMKEALQ</sequence>
<dbReference type="SUPFAM" id="SSF56601">
    <property type="entry name" value="beta-lactamase/transpeptidase-like"/>
    <property type="match status" value="1"/>
</dbReference>
<dbReference type="InterPro" id="IPR054120">
    <property type="entry name" value="PBPA_dimer"/>
</dbReference>
<dbReference type="PANTHER" id="PTHR30627">
    <property type="entry name" value="PEPTIDOGLYCAN D,D-TRANSPEPTIDASE"/>
    <property type="match status" value="1"/>
</dbReference>
<feature type="domain" description="Penicillin binding protein A dimerisation" evidence="2">
    <location>
        <begin position="52"/>
        <end position="136"/>
    </location>
</feature>
<accession>A0A261GAR7</accession>
<dbReference type="Proteomes" id="UP000216451">
    <property type="component" value="Unassembled WGS sequence"/>
</dbReference>
<dbReference type="Pfam" id="PF00905">
    <property type="entry name" value="Transpeptidase"/>
    <property type="match status" value="1"/>
</dbReference>
<dbReference type="PANTHER" id="PTHR30627:SF24">
    <property type="entry name" value="PENICILLIN-BINDING PROTEIN 4B"/>
    <property type="match status" value="1"/>
</dbReference>
<dbReference type="GeneID" id="98295004"/>
<evidence type="ECO:0000313" key="3">
    <source>
        <dbReference type="EMBL" id="OZG68504.1"/>
    </source>
</evidence>
<dbReference type="Gene3D" id="3.90.1310.10">
    <property type="entry name" value="Penicillin-binding protein 2a (Domain 2)"/>
    <property type="match status" value="1"/>
</dbReference>
<dbReference type="Pfam" id="PF21922">
    <property type="entry name" value="PBP_dimer_2"/>
    <property type="match status" value="1"/>
</dbReference>
<evidence type="ECO:0000313" key="4">
    <source>
        <dbReference type="Proteomes" id="UP000216451"/>
    </source>
</evidence>
<evidence type="ECO:0000259" key="2">
    <source>
        <dbReference type="Pfam" id="PF21922"/>
    </source>
</evidence>
<dbReference type="OrthoDB" id="9766847at2"/>
<dbReference type="Gene3D" id="3.40.710.10">
    <property type="entry name" value="DD-peptidase/beta-lactamase superfamily"/>
    <property type="match status" value="1"/>
</dbReference>
<keyword evidence="4" id="KW-1185">Reference proteome</keyword>
<dbReference type="GO" id="GO:0071555">
    <property type="term" value="P:cell wall organization"/>
    <property type="evidence" value="ECO:0007669"/>
    <property type="project" value="TreeGrafter"/>
</dbReference>
<protein>
    <submittedName>
        <fullName evidence="3">Penicillin-binding protein</fullName>
    </submittedName>
</protein>
<dbReference type="InterPro" id="IPR036138">
    <property type="entry name" value="PBP_dimer_sf"/>
</dbReference>
<name>A0A261GAR7_9BIFI</name>
<dbReference type="InterPro" id="IPR012338">
    <property type="entry name" value="Beta-lactam/transpept-like"/>
</dbReference>
<dbReference type="SUPFAM" id="SSF56519">
    <property type="entry name" value="Penicillin binding protein dimerisation domain"/>
    <property type="match status" value="1"/>
</dbReference>
<comment type="caution">
    <text evidence="3">The sequence shown here is derived from an EMBL/GenBank/DDBJ whole genome shotgun (WGS) entry which is preliminary data.</text>
</comment>
<gene>
    <name evidence="3" type="ORF">BAQU_0322</name>
</gene>
<dbReference type="InterPro" id="IPR050515">
    <property type="entry name" value="Beta-lactam/transpept"/>
</dbReference>
<proteinExistence type="predicted"/>
<dbReference type="AlphaFoldDB" id="A0A261GAR7"/>
<dbReference type="GO" id="GO:0008658">
    <property type="term" value="F:penicillin binding"/>
    <property type="evidence" value="ECO:0007669"/>
    <property type="project" value="InterPro"/>
</dbReference>